<dbReference type="Proteomes" id="UP000323188">
    <property type="component" value="Unassembled WGS sequence"/>
</dbReference>
<dbReference type="AlphaFoldDB" id="A0A5B2TZP4"/>
<evidence type="ECO:0000256" key="1">
    <source>
        <dbReference type="SAM" id="Coils"/>
    </source>
</evidence>
<evidence type="ECO:0000313" key="3">
    <source>
        <dbReference type="Proteomes" id="UP000323188"/>
    </source>
</evidence>
<reference evidence="2 3" key="1">
    <citation type="submission" date="2019-09" db="EMBL/GenBank/DDBJ databases">
        <authorList>
            <person name="Khan S.A."/>
            <person name="Jeon C.O."/>
            <person name="Chun B.H."/>
            <person name="Jeong S.E."/>
        </authorList>
    </citation>
    <scope>NUCLEOTIDE SEQUENCE [LARGE SCALE GENOMIC DNA]</scope>
    <source>
        <strain evidence="2 3">KCTC 42508</strain>
    </source>
</reference>
<dbReference type="EMBL" id="VUOE01000001">
    <property type="protein sequence ID" value="KAA2219538.1"/>
    <property type="molecule type" value="Genomic_DNA"/>
</dbReference>
<gene>
    <name evidence="2" type="ORF">F0361_08050</name>
</gene>
<keyword evidence="1" id="KW-0175">Coiled coil</keyword>
<comment type="caution">
    <text evidence="2">The sequence shown here is derived from an EMBL/GenBank/DDBJ whole genome shotgun (WGS) entry which is preliminary data.</text>
</comment>
<name>A0A5B2TZP4_9FLAO</name>
<dbReference type="PROSITE" id="PS51257">
    <property type="entry name" value="PROKAR_LIPOPROTEIN"/>
    <property type="match status" value="1"/>
</dbReference>
<evidence type="ECO:0008006" key="4">
    <source>
        <dbReference type="Google" id="ProtNLM"/>
    </source>
</evidence>
<proteinExistence type="predicted"/>
<sequence length="139" mass="15921">MKKYFIRILSCFLLFISCKEEKKETSPSQMEQVMAIHDEVMPKMGQLGKLVGQLKPMADSLGTDSPQAKAMRDLQDANKSMMDWMQGFGDRFEPEEIMDGKELSEEKKQWLKEEEEKVKEVKEKINSSIANAEALLGNN</sequence>
<organism evidence="2 3">
    <name type="scientific">Maribacter flavus</name>
    <dbReference type="NCBI Taxonomy" id="1658664"/>
    <lineage>
        <taxon>Bacteria</taxon>
        <taxon>Pseudomonadati</taxon>
        <taxon>Bacteroidota</taxon>
        <taxon>Flavobacteriia</taxon>
        <taxon>Flavobacteriales</taxon>
        <taxon>Flavobacteriaceae</taxon>
        <taxon>Maribacter</taxon>
    </lineage>
</organism>
<evidence type="ECO:0000313" key="2">
    <source>
        <dbReference type="EMBL" id="KAA2219538.1"/>
    </source>
</evidence>
<accession>A0A5B2TZP4</accession>
<protein>
    <recommendedName>
        <fullName evidence="4">Viral A-type inclusion protein</fullName>
    </recommendedName>
</protein>
<dbReference type="RefSeq" id="WP_154917957.1">
    <property type="nucleotide sequence ID" value="NZ_VUOE01000001.1"/>
</dbReference>
<feature type="coiled-coil region" evidence="1">
    <location>
        <begin position="104"/>
        <end position="131"/>
    </location>
</feature>